<dbReference type="PANTHER" id="PTHR43857">
    <property type="entry name" value="BLR7761 PROTEIN"/>
    <property type="match status" value="1"/>
</dbReference>
<dbReference type="GeneID" id="81371522"/>
<reference evidence="1" key="2">
    <citation type="journal article" date="2023" name="IMA Fungus">
        <title>Comparative genomic study of the Penicillium genus elucidates a diverse pangenome and 15 lateral gene transfer events.</title>
        <authorList>
            <person name="Petersen C."/>
            <person name="Sorensen T."/>
            <person name="Nielsen M.R."/>
            <person name="Sondergaard T.E."/>
            <person name="Sorensen J.L."/>
            <person name="Fitzpatrick D.A."/>
            <person name="Frisvad J.C."/>
            <person name="Nielsen K.L."/>
        </authorList>
    </citation>
    <scope>NUCLEOTIDE SEQUENCE</scope>
    <source>
        <strain evidence="1">IBT 29677</strain>
    </source>
</reference>
<reference evidence="1" key="1">
    <citation type="submission" date="2022-12" db="EMBL/GenBank/DDBJ databases">
        <authorList>
            <person name="Petersen C."/>
        </authorList>
    </citation>
    <scope>NUCLEOTIDE SEQUENCE</scope>
    <source>
        <strain evidence="1">IBT 29677</strain>
    </source>
</reference>
<dbReference type="InterPro" id="IPR006175">
    <property type="entry name" value="YjgF/YER057c/UK114"/>
</dbReference>
<dbReference type="SUPFAM" id="SSF55298">
    <property type="entry name" value="YjgF-like"/>
    <property type="match status" value="1"/>
</dbReference>
<name>A0A9W9W093_9EURO</name>
<gene>
    <name evidence="1" type="ORF">N7509_007905</name>
</gene>
<dbReference type="PANTHER" id="PTHR43857:SF1">
    <property type="entry name" value="YJGH FAMILY PROTEIN"/>
    <property type="match status" value="1"/>
</dbReference>
<dbReference type="AlphaFoldDB" id="A0A9W9W093"/>
<protein>
    <submittedName>
        <fullName evidence="1">Uncharacterized protein</fullName>
    </submittedName>
</protein>
<dbReference type="Proteomes" id="UP001147747">
    <property type="component" value="Unassembled WGS sequence"/>
</dbReference>
<evidence type="ECO:0000313" key="2">
    <source>
        <dbReference type="Proteomes" id="UP001147747"/>
    </source>
</evidence>
<evidence type="ECO:0000313" key="1">
    <source>
        <dbReference type="EMBL" id="KAJ5392415.1"/>
    </source>
</evidence>
<proteinExistence type="predicted"/>
<sequence length="149" mass="16718">MSMKQYAYPGFGEAHQKSHRFSSAVRTGDFIHCAGQGGFHDSKGNERPDLTDAAQINQAFKNIDTALRYADGAGWSQVYRVNSFHISLDDEAIEIMDRKFKEWMPDNYPTWTVLQVCRLGDPRMRVEIEVSAFDPVGGRREGGVVIGST</sequence>
<dbReference type="EMBL" id="JAPZBU010000008">
    <property type="protein sequence ID" value="KAJ5392415.1"/>
    <property type="molecule type" value="Genomic_DNA"/>
</dbReference>
<organism evidence="1 2">
    <name type="scientific">Penicillium cosmopolitanum</name>
    <dbReference type="NCBI Taxonomy" id="1131564"/>
    <lineage>
        <taxon>Eukaryota</taxon>
        <taxon>Fungi</taxon>
        <taxon>Dikarya</taxon>
        <taxon>Ascomycota</taxon>
        <taxon>Pezizomycotina</taxon>
        <taxon>Eurotiomycetes</taxon>
        <taxon>Eurotiomycetidae</taxon>
        <taxon>Eurotiales</taxon>
        <taxon>Aspergillaceae</taxon>
        <taxon>Penicillium</taxon>
    </lineage>
</organism>
<dbReference type="Pfam" id="PF01042">
    <property type="entry name" value="Ribonuc_L-PSP"/>
    <property type="match status" value="1"/>
</dbReference>
<dbReference type="InterPro" id="IPR035959">
    <property type="entry name" value="RutC-like_sf"/>
</dbReference>
<comment type="caution">
    <text evidence="1">The sequence shown here is derived from an EMBL/GenBank/DDBJ whole genome shotgun (WGS) entry which is preliminary data.</text>
</comment>
<dbReference type="OrthoDB" id="309640at2759"/>
<accession>A0A9W9W093</accession>
<keyword evidence="2" id="KW-1185">Reference proteome</keyword>
<dbReference type="RefSeq" id="XP_056488093.1">
    <property type="nucleotide sequence ID" value="XM_056632542.1"/>
</dbReference>
<dbReference type="Gene3D" id="3.30.1330.40">
    <property type="entry name" value="RutC-like"/>
    <property type="match status" value="1"/>
</dbReference>